<keyword evidence="3" id="KW-1003">Cell membrane</keyword>
<dbReference type="EMBL" id="WNWM01000002">
    <property type="protein sequence ID" value="MUI15442.1"/>
    <property type="molecule type" value="Genomic_DNA"/>
</dbReference>
<dbReference type="RefSeq" id="WP_155711138.1">
    <property type="nucleotide sequence ID" value="NZ_BMWU01000004.1"/>
</dbReference>
<dbReference type="CDD" id="cd06173">
    <property type="entry name" value="MFS_MefA_like"/>
    <property type="match status" value="1"/>
</dbReference>
<dbReference type="AlphaFoldDB" id="A0A6I3XQ67"/>
<dbReference type="PANTHER" id="PTHR23513">
    <property type="entry name" value="INTEGRAL MEMBRANE EFFLUX PROTEIN-RELATED"/>
    <property type="match status" value="1"/>
</dbReference>
<proteinExistence type="predicted"/>
<evidence type="ECO:0000313" key="9">
    <source>
        <dbReference type="Proteomes" id="UP000431684"/>
    </source>
</evidence>
<keyword evidence="4 7" id="KW-0812">Transmembrane</keyword>
<evidence type="ECO:0000256" key="4">
    <source>
        <dbReference type="ARBA" id="ARBA00022692"/>
    </source>
</evidence>
<protein>
    <submittedName>
        <fullName evidence="8">MFS transporter</fullName>
    </submittedName>
</protein>
<feature type="transmembrane region" description="Helical" evidence="7">
    <location>
        <begin position="53"/>
        <end position="74"/>
    </location>
</feature>
<feature type="transmembrane region" description="Helical" evidence="7">
    <location>
        <begin position="86"/>
        <end position="103"/>
    </location>
</feature>
<feature type="transmembrane region" description="Helical" evidence="7">
    <location>
        <begin position="177"/>
        <end position="197"/>
    </location>
</feature>
<evidence type="ECO:0000256" key="3">
    <source>
        <dbReference type="ARBA" id="ARBA00022475"/>
    </source>
</evidence>
<sequence length="412" mass="43372">MSVTSNPAGNAGNPLSAFPAFRHFFFSRMASTMAIQMLMVVVAWQMYDLTHSAYDLGLVGLAQFFPALAFALVTGQIVDRYDRRRILQYCLAGQVAIAVLLAIGTLNHWIGREVILLASVGLGIAKAFQMPAQQAILPRLVPAIELPRALAVNSAGSQFAIILGPAIGGFIYVAGALAVHAVCGALFLLAIAMISLVRVDWVPGGRAPVTLGTLFAGVGFIWRRKEVLGAISLDLFAVLLGGATALLPIFARDILHAGPWGLGLLRSAPAVGALLVSLYLARHPIRANVGRLMFASVALYGVATIVFALSTSFALSMAALACSGAFDMVSVVIRQSLVQLETPDEMRGRVSAVNSIFIGASNQLGEFESGLTAGWLGAVPSVLLGGIGTIAIVACWMRLFPSLANRQMLADA</sequence>
<evidence type="ECO:0000256" key="6">
    <source>
        <dbReference type="ARBA" id="ARBA00023136"/>
    </source>
</evidence>
<dbReference type="OrthoDB" id="7283966at2"/>
<evidence type="ECO:0000256" key="1">
    <source>
        <dbReference type="ARBA" id="ARBA00004651"/>
    </source>
</evidence>
<feature type="transmembrane region" description="Helical" evidence="7">
    <location>
        <begin position="25"/>
        <end position="47"/>
    </location>
</feature>
<dbReference type="InterPro" id="IPR010290">
    <property type="entry name" value="TM_effector"/>
</dbReference>
<dbReference type="InterPro" id="IPR036259">
    <property type="entry name" value="MFS_trans_sf"/>
</dbReference>
<keyword evidence="5 7" id="KW-1133">Transmembrane helix</keyword>
<feature type="transmembrane region" description="Helical" evidence="7">
    <location>
        <begin position="263"/>
        <end position="281"/>
    </location>
</feature>
<evidence type="ECO:0000256" key="5">
    <source>
        <dbReference type="ARBA" id="ARBA00022989"/>
    </source>
</evidence>
<gene>
    <name evidence="8" type="ORF">GJV26_23730</name>
</gene>
<keyword evidence="9" id="KW-1185">Reference proteome</keyword>
<feature type="transmembrane region" description="Helical" evidence="7">
    <location>
        <begin position="375"/>
        <end position="399"/>
    </location>
</feature>
<dbReference type="Proteomes" id="UP000431684">
    <property type="component" value="Unassembled WGS sequence"/>
</dbReference>
<dbReference type="SUPFAM" id="SSF103473">
    <property type="entry name" value="MFS general substrate transporter"/>
    <property type="match status" value="1"/>
</dbReference>
<accession>A0A6I3XQ67</accession>
<comment type="subcellular location">
    <subcellularLocation>
        <location evidence="1">Cell membrane</location>
        <topology evidence="1">Multi-pass membrane protein</topology>
    </subcellularLocation>
</comment>
<feature type="transmembrane region" description="Helical" evidence="7">
    <location>
        <begin position="293"/>
        <end position="326"/>
    </location>
</feature>
<dbReference type="PANTHER" id="PTHR23513:SF9">
    <property type="entry name" value="ENTEROBACTIN EXPORTER ENTS"/>
    <property type="match status" value="1"/>
</dbReference>
<dbReference type="Gene3D" id="1.20.1250.20">
    <property type="entry name" value="MFS general substrate transporter like domains"/>
    <property type="match status" value="1"/>
</dbReference>
<organism evidence="8 9">
    <name type="scientific">Pseudoduganella dura</name>
    <dbReference type="NCBI Taxonomy" id="321982"/>
    <lineage>
        <taxon>Bacteria</taxon>
        <taxon>Pseudomonadati</taxon>
        <taxon>Pseudomonadota</taxon>
        <taxon>Betaproteobacteria</taxon>
        <taxon>Burkholderiales</taxon>
        <taxon>Oxalobacteraceae</taxon>
        <taxon>Telluria group</taxon>
        <taxon>Pseudoduganella</taxon>
    </lineage>
</organism>
<reference evidence="8 9" key="1">
    <citation type="submission" date="2019-11" db="EMBL/GenBank/DDBJ databases">
        <title>Draft Genome Sequences of Six Type Strains of the Genus Massilia.</title>
        <authorList>
            <person name="Miess H."/>
            <person name="Frediansyah A."/>
            <person name="Goeker M."/>
            <person name="Gross H."/>
        </authorList>
    </citation>
    <scope>NUCLEOTIDE SEQUENCE [LARGE SCALE GENOMIC DNA]</scope>
    <source>
        <strain evidence="8 9">DSM 17513</strain>
    </source>
</reference>
<comment type="caution">
    <text evidence="8">The sequence shown here is derived from an EMBL/GenBank/DDBJ whole genome shotgun (WGS) entry which is preliminary data.</text>
</comment>
<dbReference type="Pfam" id="PF05977">
    <property type="entry name" value="MFS_3"/>
    <property type="match status" value="1"/>
</dbReference>
<name>A0A6I3XQ67_9BURK</name>
<keyword evidence="6 7" id="KW-0472">Membrane</keyword>
<evidence type="ECO:0000256" key="2">
    <source>
        <dbReference type="ARBA" id="ARBA00022448"/>
    </source>
</evidence>
<dbReference type="GO" id="GO:0005886">
    <property type="term" value="C:plasma membrane"/>
    <property type="evidence" value="ECO:0007669"/>
    <property type="project" value="UniProtKB-SubCell"/>
</dbReference>
<feature type="transmembrane region" description="Helical" evidence="7">
    <location>
        <begin position="149"/>
        <end position="171"/>
    </location>
</feature>
<keyword evidence="2" id="KW-0813">Transport</keyword>
<evidence type="ECO:0000313" key="8">
    <source>
        <dbReference type="EMBL" id="MUI15442.1"/>
    </source>
</evidence>
<evidence type="ECO:0000256" key="7">
    <source>
        <dbReference type="SAM" id="Phobius"/>
    </source>
</evidence>
<feature type="transmembrane region" description="Helical" evidence="7">
    <location>
        <begin position="227"/>
        <end position="251"/>
    </location>
</feature>